<evidence type="ECO:0000313" key="4">
    <source>
        <dbReference type="Proteomes" id="UP000184211"/>
    </source>
</evidence>
<dbReference type="InterPro" id="IPR027051">
    <property type="entry name" value="XdhC_Rossmann_dom"/>
</dbReference>
<name>A0A1M5UWK1_9RHOB</name>
<protein>
    <submittedName>
        <fullName evidence="3">Xanthine dehydrogenase accessory factor</fullName>
    </submittedName>
</protein>
<feature type="domain" description="XdhC- CoxI" evidence="1">
    <location>
        <begin position="14"/>
        <end position="71"/>
    </location>
</feature>
<reference evidence="4" key="1">
    <citation type="submission" date="2016-11" db="EMBL/GenBank/DDBJ databases">
        <authorList>
            <person name="Varghese N."/>
            <person name="Submissions S."/>
        </authorList>
    </citation>
    <scope>NUCLEOTIDE SEQUENCE [LARGE SCALE GENOMIC DNA]</scope>
    <source>
        <strain evidence="4">DSM 28223</strain>
    </source>
</reference>
<dbReference type="Gene3D" id="3.40.50.720">
    <property type="entry name" value="NAD(P)-binding Rossmann-like Domain"/>
    <property type="match status" value="1"/>
</dbReference>
<dbReference type="InterPro" id="IPR003777">
    <property type="entry name" value="XdhC_CoxI"/>
</dbReference>
<dbReference type="InterPro" id="IPR014308">
    <property type="entry name" value="Xanthine_DH_XdhC"/>
</dbReference>
<accession>A0A1M5UWK1</accession>
<dbReference type="EMBL" id="FQWM01000007">
    <property type="protein sequence ID" value="SHH67266.1"/>
    <property type="molecule type" value="Genomic_DNA"/>
</dbReference>
<dbReference type="AlphaFoldDB" id="A0A1M5UWK1"/>
<organism evidence="3 4">
    <name type="scientific">Cognatishimia maritima</name>
    <dbReference type="NCBI Taxonomy" id="870908"/>
    <lineage>
        <taxon>Bacteria</taxon>
        <taxon>Pseudomonadati</taxon>
        <taxon>Pseudomonadota</taxon>
        <taxon>Alphaproteobacteria</taxon>
        <taxon>Rhodobacterales</taxon>
        <taxon>Paracoccaceae</taxon>
        <taxon>Cognatishimia</taxon>
    </lineage>
</organism>
<dbReference type="STRING" id="870908.SAMN04488044_2980"/>
<evidence type="ECO:0000259" key="2">
    <source>
        <dbReference type="Pfam" id="PF13478"/>
    </source>
</evidence>
<dbReference type="OrthoDB" id="61481at2"/>
<gene>
    <name evidence="3" type="ORF">SAMN04488044_2980</name>
</gene>
<dbReference type="Pfam" id="PF02625">
    <property type="entry name" value="XdhC_CoxI"/>
    <property type="match status" value="1"/>
</dbReference>
<evidence type="ECO:0000313" key="3">
    <source>
        <dbReference type="EMBL" id="SHH67266.1"/>
    </source>
</evidence>
<sequence>MLDPRHLTQRVATHGPYIRVVTAEVKGSAPREVGAAMLVWLDGQEGTIGGGALEYEATQAARAMLNSDQRSKVTRHPLGPNLGQCCGGAVTLVSERIDAHFLSTLPNDLPFARRVEGSADQPLGMTRDLAMARGQGQPILARLEDGWWIEPVHQSQRALWIWGAGHVGRAIVDFLAPLPQFALTWVDTAESRFPDVIPDAVDHIPATDPARLAGHAPKDAEHLILTYSHALDLALCDALLTRGFVSAGLIGSATKWTRFQKRLAAVGHQPDQILRITCPIGDPRLGKHPQAIAIGIAAKLLNEKAEHASRGTLTA</sequence>
<keyword evidence="4" id="KW-1185">Reference proteome</keyword>
<dbReference type="Proteomes" id="UP000184211">
    <property type="component" value="Unassembled WGS sequence"/>
</dbReference>
<dbReference type="PANTHER" id="PTHR30388:SF6">
    <property type="entry name" value="XANTHINE DEHYDROGENASE SUBUNIT A-RELATED"/>
    <property type="match status" value="1"/>
</dbReference>
<feature type="domain" description="XdhC Rossmann" evidence="2">
    <location>
        <begin position="159"/>
        <end position="299"/>
    </location>
</feature>
<dbReference type="RefSeq" id="WP_072793827.1">
    <property type="nucleotide sequence ID" value="NZ_FQWM01000007.1"/>
</dbReference>
<dbReference type="InterPro" id="IPR052698">
    <property type="entry name" value="MoCofactor_Util/Proc"/>
</dbReference>
<dbReference type="NCBIfam" id="TIGR02964">
    <property type="entry name" value="xanthine_xdhC"/>
    <property type="match status" value="1"/>
</dbReference>
<dbReference type="PANTHER" id="PTHR30388">
    <property type="entry name" value="ALDEHYDE OXIDOREDUCTASE MOLYBDENUM COFACTOR ASSEMBLY PROTEIN"/>
    <property type="match status" value="1"/>
</dbReference>
<evidence type="ECO:0000259" key="1">
    <source>
        <dbReference type="Pfam" id="PF02625"/>
    </source>
</evidence>
<dbReference type="Pfam" id="PF13478">
    <property type="entry name" value="XdhC_C"/>
    <property type="match status" value="1"/>
</dbReference>
<proteinExistence type="predicted"/>